<evidence type="ECO:0000313" key="2">
    <source>
        <dbReference type="Proteomes" id="UP000217790"/>
    </source>
</evidence>
<proteinExistence type="predicted"/>
<accession>A0A2H3D2B6</accession>
<dbReference type="Proteomes" id="UP000217790">
    <property type="component" value="Unassembled WGS sequence"/>
</dbReference>
<dbReference type="EMBL" id="KZ293690">
    <property type="protein sequence ID" value="PBK85572.1"/>
    <property type="molecule type" value="Genomic_DNA"/>
</dbReference>
<organism evidence="1 2">
    <name type="scientific">Armillaria gallica</name>
    <name type="common">Bulbous honey fungus</name>
    <name type="synonym">Armillaria bulbosa</name>
    <dbReference type="NCBI Taxonomy" id="47427"/>
    <lineage>
        <taxon>Eukaryota</taxon>
        <taxon>Fungi</taxon>
        <taxon>Dikarya</taxon>
        <taxon>Basidiomycota</taxon>
        <taxon>Agaricomycotina</taxon>
        <taxon>Agaricomycetes</taxon>
        <taxon>Agaricomycetidae</taxon>
        <taxon>Agaricales</taxon>
        <taxon>Marasmiineae</taxon>
        <taxon>Physalacriaceae</taxon>
        <taxon>Armillaria</taxon>
    </lineage>
</organism>
<dbReference type="PANTHER" id="PTHR21310:SF15">
    <property type="entry name" value="AMINOGLYCOSIDE PHOSPHOTRANSFERASE DOMAIN-CONTAINING PROTEIN"/>
    <property type="match status" value="1"/>
</dbReference>
<gene>
    <name evidence="1" type="ORF">ARMGADRAFT_1087442</name>
</gene>
<dbReference type="AlphaFoldDB" id="A0A2H3D2B6"/>
<dbReference type="InParanoid" id="A0A2H3D2B6"/>
<dbReference type="OrthoDB" id="10003767at2759"/>
<dbReference type="InterPro" id="IPR051678">
    <property type="entry name" value="AGP_Transferase"/>
</dbReference>
<keyword evidence="2" id="KW-1185">Reference proteome</keyword>
<dbReference type="Gene3D" id="3.90.1200.10">
    <property type="match status" value="1"/>
</dbReference>
<sequence length="301" mass="34222">MAQAGLTFVRVSHHCIDEKYRPMKSKMLSERHTSILVSDALGYDSDSDNRVGGAWMNMEYLDGDAAVSVRDSLTREQKHKLTLATGDMYLSILSLLFNVIRSIYEDRGSFFIGPIVTMQTSQAPDTAPRPNKCGPFHNTAFSLPPRSKFHTTTHQNHVQSTIDDIKSSTDLAIDKTSIVLDHNDFSMQNIIVRSDDPTVIAEIIDWEGARTIPMWATNPRFMWPISSPQEEQQHFHRVLGDHIMEKASEWCRAVVEEMLSMRLLLERVKYSTANPDAFDWSVPPRHFLSAYVVYETCVINA</sequence>
<dbReference type="PANTHER" id="PTHR21310">
    <property type="entry name" value="AMINOGLYCOSIDE PHOSPHOTRANSFERASE-RELATED-RELATED"/>
    <property type="match status" value="1"/>
</dbReference>
<evidence type="ECO:0000313" key="1">
    <source>
        <dbReference type="EMBL" id="PBK85572.1"/>
    </source>
</evidence>
<reference evidence="2" key="1">
    <citation type="journal article" date="2017" name="Nat. Ecol. Evol.">
        <title>Genome expansion and lineage-specific genetic innovations in the forest pathogenic fungi Armillaria.</title>
        <authorList>
            <person name="Sipos G."/>
            <person name="Prasanna A.N."/>
            <person name="Walter M.C."/>
            <person name="O'Connor E."/>
            <person name="Balint B."/>
            <person name="Krizsan K."/>
            <person name="Kiss B."/>
            <person name="Hess J."/>
            <person name="Varga T."/>
            <person name="Slot J."/>
            <person name="Riley R."/>
            <person name="Boka B."/>
            <person name="Rigling D."/>
            <person name="Barry K."/>
            <person name="Lee J."/>
            <person name="Mihaltcheva S."/>
            <person name="LaButti K."/>
            <person name="Lipzen A."/>
            <person name="Waldron R."/>
            <person name="Moloney N.M."/>
            <person name="Sperisen C."/>
            <person name="Kredics L."/>
            <person name="Vagvoelgyi C."/>
            <person name="Patrignani A."/>
            <person name="Fitzpatrick D."/>
            <person name="Nagy I."/>
            <person name="Doyle S."/>
            <person name="Anderson J.B."/>
            <person name="Grigoriev I.V."/>
            <person name="Gueldener U."/>
            <person name="Muensterkoetter M."/>
            <person name="Nagy L.G."/>
        </authorList>
    </citation>
    <scope>NUCLEOTIDE SEQUENCE [LARGE SCALE GENOMIC DNA]</scope>
    <source>
        <strain evidence="2">Ar21-2</strain>
    </source>
</reference>
<protein>
    <submittedName>
        <fullName evidence="1">Uncharacterized protein</fullName>
    </submittedName>
</protein>
<dbReference type="STRING" id="47427.A0A2H3D2B6"/>
<name>A0A2H3D2B6_ARMGA</name>